<accession>A0AA91Q2F9</accession>
<organism evidence="6 7">
    <name type="scientific">Clavispora lusitaniae</name>
    <name type="common">Candida lusitaniae</name>
    <dbReference type="NCBI Taxonomy" id="36911"/>
    <lineage>
        <taxon>Eukaryota</taxon>
        <taxon>Fungi</taxon>
        <taxon>Dikarya</taxon>
        <taxon>Ascomycota</taxon>
        <taxon>Saccharomycotina</taxon>
        <taxon>Pichiomycetes</taxon>
        <taxon>Metschnikowiaceae</taxon>
        <taxon>Clavispora</taxon>
    </lineage>
</organism>
<dbReference type="GO" id="GO:0005576">
    <property type="term" value="C:extracellular region"/>
    <property type="evidence" value="ECO:0007669"/>
    <property type="project" value="TreeGrafter"/>
</dbReference>
<evidence type="ECO:0000256" key="5">
    <source>
        <dbReference type="SAM" id="SignalP"/>
    </source>
</evidence>
<sequence length="326" mass="35786">MLSQTLLSLVAAAPVFAGPIAFLNTQRSYQPVAGLDLAPYGVESCAAASEAQYFSCEAPSAVSNTSCCYENFGIIMQTQFWDFNTTALAEANSSCAGNPTLLRPNKKKAGSDQVCLDSVKSADNDDVSQVFTIHGLWDDLCDGSYHQFCNPDLEIADSESIADLLVNDFGRRDLLDVMEKFWINNDKSNVQGGGSASLWEHEFNKHGTCFNTLAPSCFTGNYTRHQNAVAYYQKVIEVWNDLPTYAFLQGAGIVPTTEGQYALSDVQAALAANHQGMDVYVGCQNNSISEIWYYHHVKGNVLEGEYMPVNSLTNSTCPKHVWYIPK</sequence>
<dbReference type="Pfam" id="PF00445">
    <property type="entry name" value="Ribonuclease_T2"/>
    <property type="match status" value="1"/>
</dbReference>
<dbReference type="PROSITE" id="PS00531">
    <property type="entry name" value="RNASE_T2_2"/>
    <property type="match status" value="1"/>
</dbReference>
<dbReference type="SUPFAM" id="SSF55895">
    <property type="entry name" value="Ribonuclease Rh-like"/>
    <property type="match status" value="1"/>
</dbReference>
<evidence type="ECO:0000256" key="2">
    <source>
        <dbReference type="ARBA" id="ARBA00012571"/>
    </source>
</evidence>
<evidence type="ECO:0000256" key="3">
    <source>
        <dbReference type="ARBA" id="ARBA00022759"/>
    </source>
</evidence>
<feature type="chain" id="PRO_5041739745" description="ribonuclease T2" evidence="5">
    <location>
        <begin position="18"/>
        <end position="326"/>
    </location>
</feature>
<comment type="caution">
    <text evidence="6">The sequence shown here is derived from an EMBL/GenBank/DDBJ whole genome shotgun (WGS) entry which is preliminary data.</text>
</comment>
<keyword evidence="3" id="KW-0378">Hydrolase</keyword>
<gene>
    <name evidence="6" type="ORF">A9F13_03g01980</name>
</gene>
<dbReference type="InterPro" id="IPR036430">
    <property type="entry name" value="RNase_T2-like_sf"/>
</dbReference>
<keyword evidence="3" id="KW-0540">Nuclease</keyword>
<dbReference type="InterPro" id="IPR001568">
    <property type="entry name" value="RNase_T2-like"/>
</dbReference>
<evidence type="ECO:0000313" key="7">
    <source>
        <dbReference type="Proteomes" id="UP000195602"/>
    </source>
</evidence>
<dbReference type="GO" id="GO:0006401">
    <property type="term" value="P:RNA catabolic process"/>
    <property type="evidence" value="ECO:0007669"/>
    <property type="project" value="TreeGrafter"/>
</dbReference>
<dbReference type="EMBL" id="LYUB02000003">
    <property type="protein sequence ID" value="OVF10060.1"/>
    <property type="molecule type" value="Genomic_DNA"/>
</dbReference>
<feature type="signal peptide" evidence="5">
    <location>
        <begin position="1"/>
        <end position="17"/>
    </location>
</feature>
<evidence type="ECO:0000256" key="4">
    <source>
        <dbReference type="RuleBase" id="RU004328"/>
    </source>
</evidence>
<dbReference type="GO" id="GO:0003723">
    <property type="term" value="F:RNA binding"/>
    <property type="evidence" value="ECO:0007669"/>
    <property type="project" value="InterPro"/>
</dbReference>
<name>A0AA91Q2F9_CLALS</name>
<dbReference type="PANTHER" id="PTHR11240:SF22">
    <property type="entry name" value="RIBONUCLEASE T2"/>
    <property type="match status" value="1"/>
</dbReference>
<dbReference type="Proteomes" id="UP000195602">
    <property type="component" value="Unassembled WGS sequence"/>
</dbReference>
<comment type="similarity">
    <text evidence="1 4">Belongs to the RNase T2 family.</text>
</comment>
<evidence type="ECO:0000313" key="6">
    <source>
        <dbReference type="EMBL" id="OVF10060.1"/>
    </source>
</evidence>
<evidence type="ECO:0000256" key="1">
    <source>
        <dbReference type="ARBA" id="ARBA00007469"/>
    </source>
</evidence>
<dbReference type="KEGG" id="clus:A9F13_03g01980"/>
<dbReference type="AlphaFoldDB" id="A0AA91Q2F9"/>
<dbReference type="EC" id="4.6.1.19" evidence="2"/>
<dbReference type="GO" id="GO:0033897">
    <property type="term" value="F:ribonuclease T2 activity"/>
    <property type="evidence" value="ECO:0007669"/>
    <property type="project" value="UniProtKB-EC"/>
</dbReference>
<protein>
    <recommendedName>
        <fullName evidence="2">ribonuclease T2</fullName>
        <ecNumber evidence="2">4.6.1.19</ecNumber>
    </recommendedName>
</protein>
<dbReference type="InterPro" id="IPR033130">
    <property type="entry name" value="RNase_T2_His_AS_2"/>
</dbReference>
<keyword evidence="5" id="KW-0732">Signal</keyword>
<keyword evidence="3" id="KW-0255">Endonuclease</keyword>
<proteinExistence type="inferred from homology"/>
<dbReference type="PANTHER" id="PTHR11240">
    <property type="entry name" value="RIBONUCLEASE T2"/>
    <property type="match status" value="1"/>
</dbReference>
<dbReference type="Gene3D" id="3.90.730.10">
    <property type="entry name" value="Ribonuclease T2-like"/>
    <property type="match status" value="1"/>
</dbReference>
<reference evidence="6 7" key="1">
    <citation type="submission" date="2017-04" db="EMBL/GenBank/DDBJ databases">
        <title>Draft genome of the yeast Clavispora lusitaniae type strain CBS 6936.</title>
        <authorList>
            <person name="Durrens P."/>
            <person name="Klopp C."/>
            <person name="Biteau N."/>
            <person name="Fitton-Ouhabi V."/>
            <person name="Dementhon K."/>
            <person name="Accoceberry I."/>
            <person name="Sherman D.J."/>
            <person name="Noel T."/>
        </authorList>
    </citation>
    <scope>NUCLEOTIDE SEQUENCE [LARGE SCALE GENOMIC DNA]</scope>
    <source>
        <strain evidence="6 7">CBS 6936</strain>
    </source>
</reference>